<reference evidence="2 3" key="1">
    <citation type="submission" date="2018-06" db="EMBL/GenBank/DDBJ databases">
        <title>Genomic insight into two independent archaeal endosymbiosis events.</title>
        <authorList>
            <person name="Lind A.E."/>
            <person name="Lewis W.H."/>
            <person name="Spang A."/>
            <person name="Guy L."/>
            <person name="Embley M.T."/>
            <person name="Ettema T.J.G."/>
        </authorList>
    </citation>
    <scope>NUCLEOTIDE SEQUENCE [LARGE SCALE GENOMIC DNA]</scope>
    <source>
        <strain evidence="2">NOE</strain>
    </source>
</reference>
<feature type="transmembrane region" description="Helical" evidence="1">
    <location>
        <begin position="20"/>
        <end position="40"/>
    </location>
</feature>
<protein>
    <submittedName>
        <fullName evidence="2">Uncharacterized protein</fullName>
    </submittedName>
</protein>
<dbReference type="PANTHER" id="PTHR43683:SF1">
    <property type="entry name" value="MULTIDRUG EFFLUX PROTEIN YFMO"/>
    <property type="match status" value="1"/>
</dbReference>
<accession>A0A366MDQ1</accession>
<keyword evidence="3" id="KW-1185">Reference proteome</keyword>
<dbReference type="EMBL" id="NIZT01000022">
    <property type="protein sequence ID" value="RBQ23602.1"/>
    <property type="molecule type" value="Genomic_DNA"/>
</dbReference>
<proteinExistence type="predicted"/>
<dbReference type="Proteomes" id="UP000253099">
    <property type="component" value="Unassembled WGS sequence"/>
</dbReference>
<dbReference type="InterPro" id="IPR053200">
    <property type="entry name" value="YfmO-like"/>
</dbReference>
<organism evidence="2 3">
    <name type="scientific">Candidatus Methanobinarius endosymbioticus</name>
    <dbReference type="NCBI Taxonomy" id="2006182"/>
    <lineage>
        <taxon>Archaea</taxon>
        <taxon>Methanobacteriati</taxon>
        <taxon>Methanobacteriota</taxon>
        <taxon>Methanomada group</taxon>
        <taxon>Methanobacteria</taxon>
        <taxon>Methanobacteriales</taxon>
        <taxon>Methanobacteriaceae</taxon>
        <taxon>Candidatus Methanobinarius</taxon>
    </lineage>
</organism>
<keyword evidence="1" id="KW-0472">Membrane</keyword>
<keyword evidence="1" id="KW-1133">Transmembrane helix</keyword>
<comment type="caution">
    <text evidence="2">The sequence shown here is derived from an EMBL/GenBank/DDBJ whole genome shotgun (WGS) entry which is preliminary data.</text>
</comment>
<sequence length="60" mass="6561">MSLNFSDNSKKVLKSFKSVYAVFFASMIAFMGLELVDPVLPVISQQIGASQTEVALLFTT</sequence>
<evidence type="ECO:0000313" key="3">
    <source>
        <dbReference type="Proteomes" id="UP000253099"/>
    </source>
</evidence>
<gene>
    <name evidence="2" type="ORF">ALNOE001_08260</name>
</gene>
<dbReference type="PANTHER" id="PTHR43683">
    <property type="entry name" value="MULTIDRUG EFFLUX PROTEIN YFMO"/>
    <property type="match status" value="1"/>
</dbReference>
<name>A0A366MDQ1_9EURY</name>
<dbReference type="AlphaFoldDB" id="A0A366MDQ1"/>
<keyword evidence="1" id="KW-0812">Transmembrane</keyword>
<evidence type="ECO:0000256" key="1">
    <source>
        <dbReference type="SAM" id="Phobius"/>
    </source>
</evidence>
<evidence type="ECO:0000313" key="2">
    <source>
        <dbReference type="EMBL" id="RBQ23602.1"/>
    </source>
</evidence>